<evidence type="ECO:0000313" key="4">
    <source>
        <dbReference type="Proteomes" id="UP001165498"/>
    </source>
</evidence>
<organism evidence="3 4">
    <name type="scientific">Tahibacter harae</name>
    <dbReference type="NCBI Taxonomy" id="2963937"/>
    <lineage>
        <taxon>Bacteria</taxon>
        <taxon>Pseudomonadati</taxon>
        <taxon>Pseudomonadota</taxon>
        <taxon>Gammaproteobacteria</taxon>
        <taxon>Lysobacterales</taxon>
        <taxon>Rhodanobacteraceae</taxon>
        <taxon>Tahibacter</taxon>
    </lineage>
</organism>
<sequence length="257" mass="27243">MQLPLRLAAALAAVCLAGPALAVKESALGKYWSAAPARVPYRAIAVKGRDAKGGLPVVVFLHGDWQDGTDNVSQLAGYGNGSLQLVDQARKAGRSLLYIAPQTTDGYWAPAHVAAVIADAQRRWKIDPARIVLTGISNGGSGVWDTLKHYPACFAAAVPMSGMTEPSGLGAIAAVPQWVFHGELDDDTDVEGGYFGAQMGSRVIVAALRARGGTPRYSEYPGEKHVIWPRAYAEKGLLPWILAQRLAGPPCDFADLL</sequence>
<keyword evidence="1 2" id="KW-0732">Signal</keyword>
<dbReference type="InterPro" id="IPR029058">
    <property type="entry name" value="AB_hydrolase_fold"/>
</dbReference>
<dbReference type="PANTHER" id="PTHR43037:SF1">
    <property type="entry name" value="BLL1128 PROTEIN"/>
    <property type="match status" value="1"/>
</dbReference>
<accession>A0ABT1QNX9</accession>
<reference evidence="3" key="1">
    <citation type="submission" date="2022-07" db="EMBL/GenBank/DDBJ databases">
        <title>Tahibacter sp., a new gammaproteobacterium isolated from the silt sample collected at pig farm.</title>
        <authorList>
            <person name="Chen H."/>
        </authorList>
    </citation>
    <scope>NUCLEOTIDE SEQUENCE</scope>
    <source>
        <strain evidence="3">P2K</strain>
    </source>
</reference>
<name>A0ABT1QNX9_9GAMM</name>
<protein>
    <recommendedName>
        <fullName evidence="5">Esterase</fullName>
    </recommendedName>
</protein>
<dbReference type="Gene3D" id="3.40.50.1820">
    <property type="entry name" value="alpha/beta hydrolase"/>
    <property type="match status" value="1"/>
</dbReference>
<evidence type="ECO:0000313" key="3">
    <source>
        <dbReference type="EMBL" id="MCQ4163412.1"/>
    </source>
</evidence>
<gene>
    <name evidence="3" type="ORF">NM961_01685</name>
</gene>
<dbReference type="Proteomes" id="UP001165498">
    <property type="component" value="Unassembled WGS sequence"/>
</dbReference>
<dbReference type="PANTHER" id="PTHR43037">
    <property type="entry name" value="UNNAMED PRODUCT-RELATED"/>
    <property type="match status" value="1"/>
</dbReference>
<dbReference type="SUPFAM" id="SSF53474">
    <property type="entry name" value="alpha/beta-Hydrolases"/>
    <property type="match status" value="1"/>
</dbReference>
<feature type="signal peptide" evidence="2">
    <location>
        <begin position="1"/>
        <end position="22"/>
    </location>
</feature>
<keyword evidence="4" id="KW-1185">Reference proteome</keyword>
<evidence type="ECO:0000256" key="1">
    <source>
        <dbReference type="ARBA" id="ARBA00022729"/>
    </source>
</evidence>
<dbReference type="RefSeq" id="WP_255910539.1">
    <property type="nucleotide sequence ID" value="NZ_JANFQO010000001.1"/>
</dbReference>
<comment type="caution">
    <text evidence="3">The sequence shown here is derived from an EMBL/GenBank/DDBJ whole genome shotgun (WGS) entry which is preliminary data.</text>
</comment>
<dbReference type="InterPro" id="IPR050955">
    <property type="entry name" value="Plant_Biomass_Hydrol_Est"/>
</dbReference>
<proteinExistence type="predicted"/>
<dbReference type="EMBL" id="JANFQO010000001">
    <property type="protein sequence ID" value="MCQ4163412.1"/>
    <property type="molecule type" value="Genomic_DNA"/>
</dbReference>
<evidence type="ECO:0008006" key="5">
    <source>
        <dbReference type="Google" id="ProtNLM"/>
    </source>
</evidence>
<feature type="chain" id="PRO_5045130964" description="Esterase" evidence="2">
    <location>
        <begin position="23"/>
        <end position="257"/>
    </location>
</feature>
<evidence type="ECO:0000256" key="2">
    <source>
        <dbReference type="SAM" id="SignalP"/>
    </source>
</evidence>